<dbReference type="PANTHER" id="PTHR10997">
    <property type="entry name" value="IMPORTIN-7, 8, 11"/>
    <property type="match status" value="1"/>
</dbReference>
<dbReference type="Gene3D" id="1.25.10.10">
    <property type="entry name" value="Leucine-rich Repeat Variant"/>
    <property type="match status" value="1"/>
</dbReference>
<evidence type="ECO:0000259" key="8">
    <source>
        <dbReference type="PROSITE" id="PS50166"/>
    </source>
</evidence>
<dbReference type="GO" id="GO:0046827">
    <property type="term" value="P:positive regulation of protein export from nucleus"/>
    <property type="evidence" value="ECO:0007669"/>
    <property type="project" value="EnsemblFungi"/>
</dbReference>
<evidence type="ECO:0000256" key="1">
    <source>
        <dbReference type="ARBA" id="ARBA00004123"/>
    </source>
</evidence>
<keyword evidence="7" id="KW-0539">Nucleus</keyword>
<feature type="domain" description="Importin N-terminal" evidence="8">
    <location>
        <begin position="22"/>
        <end position="95"/>
    </location>
</feature>
<keyword evidence="6" id="KW-0653">Protein transport</keyword>
<sequence length="976" mass="111626">MSQQDIANLLDQSINSSTAKIAENGLRQLEGQPGFALNLLEVVASSSLPITTRLAGSLFFKNFIKRKFIDEDGNYKIPLGDVDLLKKNIISLMIALPNNLQVQVGEAVSIIADSDFPDRWPDLLDDLVGKLSTEDMVTNKGVLTVAHSIFKRWRPLFGSDELFSEIKLVLDKFAQPFLKLLLQVDALIDNNQQNKKQLQELFDVLLLLIKIYYDLNCQDIPEFFEDNLKIGMSIMHKYLSYSNTLLEDINDEQEIDINTKVKTSICELVQLYTRRYEDVFGDLIQQFIQPIWDLLTNIGPQPKYDILVSKSLSFLTSVAKIPKHSNIFKSPEILKEITEKVIIPSMTLREVDEELFEDDPIEYTRRDLEGSDSDTRRRAATDFLRELKNNDENLVTNTVMIYVNHYLAEFKNDNSKWRSKDIAVYFFSALASKGSVTNSGVSATNLLLDVIQFFTANIAPDLISANVHPILKVDAIKYIYSFRNQLTKQQLLEAFPLLSAHFQSNDYAVYTYTAITIEKILSLRNPEDHSKLLFSKKDISKEASFELIMNLFRLIFSRGDTPEKLAENEFLMKCIMRVLLTTEDSLDQASLDILQQLLRAVDIISKNPSNPRFSHYTFESIGALIKFNHKHQQQQYINLVFPIFGNSILLADVQEFIPYVFQILAYLLEILPDQVPLPEEYRQLIKPLLSPSIWEFKGNVPAVTRALQAIIKKSPADFNGDAGITPVLGVFQKLISSKSNDSYGFDLLEYILIYSDLNNLQKFLNQIVMILLQRLQNSRSEKYVKRFILFICLIASFGNNPNLVNENKNNLSSKFIFKFIDEVQDGLFGQILSNFIIPSSLKFNNLNDRKLIIIGLTKLITENEEFLGIYQDKFIPVLTNLIKLTTSESIKNYKEDSVMPLNDSLEDFTFNSSFNKLVTIPLKKIDPYPNIITKNELKDFFKQHLLQFSQLNNSILSNITASLGPQDQESLRELGI</sequence>
<dbReference type="SMART" id="SM00913">
    <property type="entry name" value="IBN_N"/>
    <property type="match status" value="1"/>
</dbReference>
<protein>
    <recommendedName>
        <fullName evidence="8">Importin N-terminal domain-containing protein</fullName>
    </recommendedName>
</protein>
<dbReference type="Pfam" id="PF08506">
    <property type="entry name" value="Cse1"/>
    <property type="match status" value="1"/>
</dbReference>
<keyword evidence="4" id="KW-0813">Transport</keyword>
<name>A0A1E4U0K6_PACTA</name>
<evidence type="ECO:0000313" key="10">
    <source>
        <dbReference type="Proteomes" id="UP000094236"/>
    </source>
</evidence>
<dbReference type="GO" id="GO:0005635">
    <property type="term" value="C:nuclear envelope"/>
    <property type="evidence" value="ECO:0007669"/>
    <property type="project" value="EnsemblFungi"/>
</dbReference>
<keyword evidence="10" id="KW-1185">Reference proteome</keyword>
<dbReference type="InterPro" id="IPR011989">
    <property type="entry name" value="ARM-like"/>
</dbReference>
<dbReference type="GO" id="GO:0005829">
    <property type="term" value="C:cytosol"/>
    <property type="evidence" value="ECO:0007669"/>
    <property type="project" value="TreeGrafter"/>
</dbReference>
<dbReference type="EMBL" id="KV454011">
    <property type="protein sequence ID" value="ODV97532.1"/>
    <property type="molecule type" value="Genomic_DNA"/>
</dbReference>
<dbReference type="GO" id="GO:0034399">
    <property type="term" value="C:nuclear periphery"/>
    <property type="evidence" value="ECO:0007669"/>
    <property type="project" value="EnsemblFungi"/>
</dbReference>
<proteinExistence type="inferred from homology"/>
<dbReference type="OrthoDB" id="3268246at2759"/>
<evidence type="ECO:0000256" key="2">
    <source>
        <dbReference type="ARBA" id="ARBA00004496"/>
    </source>
</evidence>
<dbReference type="InterPro" id="IPR013713">
    <property type="entry name" value="XPO2_central"/>
</dbReference>
<organism evidence="9 10">
    <name type="scientific">Pachysolen tannophilus NRRL Y-2460</name>
    <dbReference type="NCBI Taxonomy" id="669874"/>
    <lineage>
        <taxon>Eukaryota</taxon>
        <taxon>Fungi</taxon>
        <taxon>Dikarya</taxon>
        <taxon>Ascomycota</taxon>
        <taxon>Saccharomycotina</taxon>
        <taxon>Pichiomycetes</taxon>
        <taxon>Pachysolenaceae</taxon>
        <taxon>Pachysolen</taxon>
    </lineage>
</organism>
<dbReference type="InterPro" id="IPR016024">
    <property type="entry name" value="ARM-type_fold"/>
</dbReference>
<dbReference type="GO" id="GO:0005049">
    <property type="term" value="F:nuclear export signal receptor activity"/>
    <property type="evidence" value="ECO:0007669"/>
    <property type="project" value="EnsemblFungi"/>
</dbReference>
<accession>A0A1E4U0K6</accession>
<comment type="similarity">
    <text evidence="3">Belongs to the XPO2/CSE1 family.</text>
</comment>
<dbReference type="GO" id="GO:0006611">
    <property type="term" value="P:protein export from nucleus"/>
    <property type="evidence" value="ECO:0007669"/>
    <property type="project" value="EnsemblFungi"/>
</dbReference>
<dbReference type="InterPro" id="IPR005043">
    <property type="entry name" value="XPO2_C"/>
</dbReference>
<keyword evidence="5" id="KW-0963">Cytoplasm</keyword>
<dbReference type="GO" id="GO:0031267">
    <property type="term" value="F:small GTPase binding"/>
    <property type="evidence" value="ECO:0007669"/>
    <property type="project" value="InterPro"/>
</dbReference>
<dbReference type="PANTHER" id="PTHR10997:SF8">
    <property type="entry name" value="EXPORTIN-2"/>
    <property type="match status" value="1"/>
</dbReference>
<dbReference type="STRING" id="669874.A0A1E4U0K6"/>
<dbReference type="GO" id="GO:0032991">
    <property type="term" value="C:protein-containing complex"/>
    <property type="evidence" value="ECO:0007669"/>
    <property type="project" value="EnsemblFungi"/>
</dbReference>
<evidence type="ECO:0000256" key="3">
    <source>
        <dbReference type="ARBA" id="ARBA00008669"/>
    </source>
</evidence>
<dbReference type="GO" id="GO:0061015">
    <property type="term" value="P:snRNA import into nucleus"/>
    <property type="evidence" value="ECO:0007669"/>
    <property type="project" value="EnsemblFungi"/>
</dbReference>
<evidence type="ECO:0000256" key="4">
    <source>
        <dbReference type="ARBA" id="ARBA00022448"/>
    </source>
</evidence>
<dbReference type="GO" id="GO:0006606">
    <property type="term" value="P:protein import into nucleus"/>
    <property type="evidence" value="ECO:0007669"/>
    <property type="project" value="TreeGrafter"/>
</dbReference>
<evidence type="ECO:0000256" key="5">
    <source>
        <dbReference type="ARBA" id="ARBA00022490"/>
    </source>
</evidence>
<dbReference type="SUPFAM" id="SSF48371">
    <property type="entry name" value="ARM repeat"/>
    <property type="match status" value="1"/>
</dbReference>
<reference evidence="10" key="1">
    <citation type="submission" date="2016-05" db="EMBL/GenBank/DDBJ databases">
        <title>Comparative genomics of biotechnologically important yeasts.</title>
        <authorList>
            <consortium name="DOE Joint Genome Institute"/>
            <person name="Riley R."/>
            <person name="Haridas S."/>
            <person name="Wolfe K.H."/>
            <person name="Lopes M.R."/>
            <person name="Hittinger C.T."/>
            <person name="Goker M."/>
            <person name="Salamov A."/>
            <person name="Wisecaver J."/>
            <person name="Long T.M."/>
            <person name="Aerts A.L."/>
            <person name="Barry K."/>
            <person name="Choi C."/>
            <person name="Clum A."/>
            <person name="Coughlan A.Y."/>
            <person name="Deshpande S."/>
            <person name="Douglass A.P."/>
            <person name="Hanson S.J."/>
            <person name="Klenk H.-P."/>
            <person name="Labutti K."/>
            <person name="Lapidus A."/>
            <person name="Lindquist E."/>
            <person name="Lipzen A."/>
            <person name="Meier-Kolthoff J.P."/>
            <person name="Ohm R.A."/>
            <person name="Otillar R.P."/>
            <person name="Pangilinan J."/>
            <person name="Peng Y."/>
            <person name="Rokas A."/>
            <person name="Rosa C.A."/>
            <person name="Scheuner C."/>
            <person name="Sibirny A.A."/>
            <person name="Slot J.C."/>
            <person name="Stielow J.B."/>
            <person name="Sun H."/>
            <person name="Kurtzman C.P."/>
            <person name="Blackwell M."/>
            <person name="Grigoriev I.V."/>
            <person name="Jeffries T.W."/>
        </authorList>
    </citation>
    <scope>NUCLEOTIDE SEQUENCE [LARGE SCALE GENOMIC DNA]</scope>
    <source>
        <strain evidence="10">NRRL Y-2460</strain>
    </source>
</reference>
<evidence type="ECO:0000313" key="9">
    <source>
        <dbReference type="EMBL" id="ODV97532.1"/>
    </source>
</evidence>
<gene>
    <name evidence="9" type="ORF">PACTADRAFT_36401</name>
</gene>
<dbReference type="Proteomes" id="UP000094236">
    <property type="component" value="Unassembled WGS sequence"/>
</dbReference>
<dbReference type="Pfam" id="PF03810">
    <property type="entry name" value="IBN_N"/>
    <property type="match status" value="1"/>
</dbReference>
<evidence type="ECO:0000256" key="7">
    <source>
        <dbReference type="ARBA" id="ARBA00023242"/>
    </source>
</evidence>
<dbReference type="InterPro" id="IPR001494">
    <property type="entry name" value="Importin-beta_N"/>
</dbReference>
<dbReference type="Pfam" id="PF03378">
    <property type="entry name" value="CAS_CSE1"/>
    <property type="match status" value="1"/>
</dbReference>
<dbReference type="PROSITE" id="PS50166">
    <property type="entry name" value="IMPORTIN_B_NT"/>
    <property type="match status" value="1"/>
</dbReference>
<comment type="subcellular location">
    <subcellularLocation>
        <location evidence="2">Cytoplasm</location>
    </subcellularLocation>
    <subcellularLocation>
        <location evidence="1">Nucleus</location>
    </subcellularLocation>
</comment>
<evidence type="ECO:0000256" key="6">
    <source>
        <dbReference type="ARBA" id="ARBA00022927"/>
    </source>
</evidence>
<dbReference type="AlphaFoldDB" id="A0A1E4U0K6"/>